<comment type="subcellular location">
    <subcellularLocation>
        <location evidence="1">Cell membrane</location>
        <topology evidence="1">Multi-pass membrane protein</topology>
    </subcellularLocation>
</comment>
<dbReference type="Pfam" id="PF03142">
    <property type="entry name" value="Chitin_synth_2"/>
    <property type="match status" value="1"/>
</dbReference>
<evidence type="ECO:0000256" key="8">
    <source>
        <dbReference type="ARBA" id="ARBA00022840"/>
    </source>
</evidence>
<dbReference type="PROSITE" id="PS51998">
    <property type="entry name" value="DEK_C"/>
    <property type="match status" value="1"/>
</dbReference>
<dbReference type="SUPFAM" id="SSF52540">
    <property type="entry name" value="P-loop containing nucleoside triphosphate hydrolases"/>
    <property type="match status" value="1"/>
</dbReference>
<feature type="binding site" evidence="16">
    <location>
        <begin position="107"/>
        <end position="114"/>
    </location>
    <ligand>
        <name>ATP</name>
        <dbReference type="ChEBI" id="CHEBI:30616"/>
    </ligand>
</feature>
<dbReference type="Gene3D" id="1.20.58.530">
    <property type="match status" value="1"/>
</dbReference>
<sequence>MSMHRLEAVDDLTTLSPISDDIIVSCLRERFMADTIYTNVGSSALVAVNPHKYVPSNSDSVLHTYAAEYRDTAHTRNPLPPHIFQLANNAYYHMRRTTQDQCILMSGETGSGKSESRRLAIKTILELSVSNPGKKGSKLSTQIPAAEFVLETFGNARTLFNGNASRFGKYTELQFSDRGRICGIKTLDYYLERNRVAGAPSGERNFHIFYYLVAGASAEERQHMHLADKHTYRYLGQRGAPTRGQGQEEDANRFEQLKMALKNVGFSKRHVAQTCQLIAAILHLGNLEFTIDRHRNEDAAVVRNTDVLALVADFLGVQPAALEATMSYKTKLVKKELCTVFLDPDGAADNRDELAKSLYSLLFAWLNEHINQRLCKDDFTTFIGLFDLPGPQNMTSRPNSLDQFCVNFANERLQNFMQKQLFETRTQEYTNEGISRFVPTVPYFDNSECIRLLQNKPGGLIHIMDDQARRMPRKTDHTMVEAFGKRWGNHSSFKIGDIDRTGFPTFTVNHFSGPVSYSSEGFLERDLDSLNPDFVTLLRGTGTDEAPAADGSGSVNPFVRGLFTGKAIATQAHPRNEETIVAAQQPTKPMRAPSTRRKNTIKRMPTLKEGGDHDEKDDEDAPSSGNPGVAGEFRAALDTLFETLDDAQAWYVFCINPNDSQLPNQLEGRSVKGQVRSAGLSEIARRCANVFEVTMTPEEFVQRYKVPLVNLGVVEGEPREQAAQAHTALGLEERDVVVGMTMVYVSHLAFRRLEDDLRSQDTEELKRNRQRDAEAAAGLDPRSLNDPYAPYQVPGGETVAAYDGGYNDPFGQSNAALPLVANASPFQRADQYNDYDERKSLRSDDYDARSALTSNRDNDESQSNFGTESYAPSRNMFNNADKKGLLVDKEALAGEIQEGETAEVLKETSARRRWVALCWILTWWVPNPVLTYVGGMKRLDVRQAWREKLALNMLIWFMCACTVFVIVFIGPIICPTEHVFSTAELQSHSSTNSPNNVYTSIRGEVFDLSNLAATHQRIVPVIPQKSILKYGGVSADAIFPVQVSALCNGVTGSVNPYVVLDSSNVTDANAQYHDFRAFTTDSRPDWYFESMVQMRWNARVGFVGITPKEMKNLAGEQKSIAVYRGIIYDLSSYITNGPAIGAPKGEQAPSGIDPHFMHQSVIDLFQFNSGKDITKQFDNLNLDPQILDWQRVCLRNLFAAGKVDNRNSPQCLFATYILLALSIMMVSVIGFKFLASVNFTGERAPEDHDKFVICQVPCYTEGHASLKKTIDSLAQTKYDDKRKLLFIICDGMVVGAGNDQPTPRIVLDVLGANPNADAEPLSFLSLGEGAKQHNMGKVFSGLYETSGHVVPYIVIVKCGKPGEKARPGNRGKRDSQMTLMHFLNKVHFNTAMNPLELEIYHQIKNVIGVNPTFYEYVFMVDADTTVAPLSLNRLISAMIHDKKLLGVCGETELSNAKQSLITMMQVYEYFISHHMAKAFESLFGSVTCLPGCFTLYRLRTPDTHKPLLISNQLIQDYSENRVDTLHMKNLLHLGEDRYLTTLLLKHFSNFKTQFIRDAHAYTVAPDDWQVLLSQRRRWINSTVHNLGELAFIDELCGFCCFSMRFVVMIDLISTLTQPVTVAYLVYLIYLVAGSHQNIPVISIIMIAAVYGLQALVFVLRRKWDMIGWMVFYILAIPIFSFFLPLYSFWKMDDFSWGQTRVVLGEAGKKLIVHDEGKFDPRSIPLKSWNDYENELWDKESNHSIGSWEPPTKFQNDGYAESHTASLYGRETFYEPANSRAYSPAAAMYPPPGYQSGRNTPQSMSGGQLHQPMPSRPPTNYLDVQISRSPEATDLMSGTPTDADLEQAVDAILRDADLTTVTKREIRQRLEESFGMDLSARKRAINAAIDRVLLARSG</sequence>
<dbReference type="InterPro" id="IPR004835">
    <property type="entry name" value="Chitin_synth"/>
</dbReference>
<dbReference type="InterPro" id="IPR014876">
    <property type="entry name" value="DEK_C"/>
</dbReference>
<feature type="compositionally biased region" description="Polar residues" evidence="17">
    <location>
        <begin position="1795"/>
        <end position="1807"/>
    </location>
</feature>
<evidence type="ECO:0000256" key="14">
    <source>
        <dbReference type="ARBA" id="ARBA00023203"/>
    </source>
</evidence>
<evidence type="ECO:0000256" key="1">
    <source>
        <dbReference type="ARBA" id="ARBA00004651"/>
    </source>
</evidence>
<evidence type="ECO:0000313" key="21">
    <source>
        <dbReference type="EMBL" id="THH28865.1"/>
    </source>
</evidence>
<dbReference type="Gene3D" id="3.40.850.10">
    <property type="entry name" value="Kinesin motor domain"/>
    <property type="match status" value="1"/>
</dbReference>
<dbReference type="EC" id="2.4.1.16" evidence="2"/>
<keyword evidence="8 16" id="KW-0067">ATP-binding</keyword>
<dbReference type="GO" id="GO:0030428">
    <property type="term" value="C:cell septum"/>
    <property type="evidence" value="ECO:0007669"/>
    <property type="project" value="TreeGrafter"/>
</dbReference>
<evidence type="ECO:0000256" key="16">
    <source>
        <dbReference type="PROSITE-ProRule" id="PRU00782"/>
    </source>
</evidence>
<evidence type="ECO:0000256" key="9">
    <source>
        <dbReference type="ARBA" id="ARBA00022989"/>
    </source>
</evidence>
<dbReference type="Pfam" id="PF08766">
    <property type="entry name" value="DEK_C"/>
    <property type="match status" value="1"/>
</dbReference>
<dbReference type="SMART" id="SM00242">
    <property type="entry name" value="MYSc"/>
    <property type="match status" value="1"/>
</dbReference>
<dbReference type="GO" id="GO:0006031">
    <property type="term" value="P:chitin biosynthetic process"/>
    <property type="evidence" value="ECO:0007669"/>
    <property type="project" value="TreeGrafter"/>
</dbReference>
<comment type="catalytic activity">
    <reaction evidence="15">
        <text>[(1-&gt;4)-N-acetyl-beta-D-glucosaminyl](n) + UDP-N-acetyl-alpha-D-glucosamine = [(1-&gt;4)-N-acetyl-beta-D-glucosaminyl](n+1) + UDP + H(+)</text>
        <dbReference type="Rhea" id="RHEA:16637"/>
        <dbReference type="Rhea" id="RHEA-COMP:9593"/>
        <dbReference type="Rhea" id="RHEA-COMP:9595"/>
        <dbReference type="ChEBI" id="CHEBI:15378"/>
        <dbReference type="ChEBI" id="CHEBI:17029"/>
        <dbReference type="ChEBI" id="CHEBI:57705"/>
        <dbReference type="ChEBI" id="CHEBI:58223"/>
        <dbReference type="EC" id="2.4.1.16"/>
    </reaction>
</comment>
<dbReference type="PROSITE" id="PS51456">
    <property type="entry name" value="MYOSIN_MOTOR"/>
    <property type="match status" value="1"/>
</dbReference>
<dbReference type="GO" id="GO:0004100">
    <property type="term" value="F:chitin synthase activity"/>
    <property type="evidence" value="ECO:0007669"/>
    <property type="project" value="UniProtKB-EC"/>
</dbReference>
<evidence type="ECO:0000256" key="15">
    <source>
        <dbReference type="ARBA" id="ARBA00048014"/>
    </source>
</evidence>
<comment type="caution">
    <text evidence="21">The sequence shown here is derived from an EMBL/GenBank/DDBJ whole genome shotgun (WGS) entry which is preliminary data.</text>
</comment>
<dbReference type="InterPro" id="IPR027417">
    <property type="entry name" value="P-loop_NTPase"/>
</dbReference>
<feature type="region of interest" description="Disordered" evidence="17">
    <location>
        <begin position="583"/>
        <end position="631"/>
    </location>
</feature>
<comment type="similarity">
    <text evidence="16">Belongs to the TRAFAC class myosin-kinesin ATPase superfamily. Myosin family.</text>
</comment>
<gene>
    <name evidence="21" type="ORF">EUX98_g5323</name>
</gene>
<keyword evidence="22" id="KW-1185">Reference proteome</keyword>
<evidence type="ECO:0000256" key="7">
    <source>
        <dbReference type="ARBA" id="ARBA00022741"/>
    </source>
</evidence>
<keyword evidence="12 16" id="KW-0505">Motor protein</keyword>
<dbReference type="Gene3D" id="1.20.120.720">
    <property type="entry name" value="Myosin VI head, motor domain, U50 subdomain"/>
    <property type="match status" value="1"/>
</dbReference>
<dbReference type="PANTHER" id="PTHR22914">
    <property type="entry name" value="CHITIN SYNTHASE"/>
    <property type="match status" value="1"/>
</dbReference>
<evidence type="ECO:0000256" key="13">
    <source>
        <dbReference type="ARBA" id="ARBA00023180"/>
    </source>
</evidence>
<dbReference type="SUPFAM" id="SSF53448">
    <property type="entry name" value="Nucleotide-diphospho-sugar transferases"/>
    <property type="match status" value="1"/>
</dbReference>
<feature type="transmembrane region" description="Helical" evidence="18">
    <location>
        <begin position="1213"/>
        <end position="1235"/>
    </location>
</feature>
<dbReference type="GO" id="GO:0016459">
    <property type="term" value="C:myosin complex"/>
    <property type="evidence" value="ECO:0007669"/>
    <property type="project" value="UniProtKB-KW"/>
</dbReference>
<evidence type="ECO:0000256" key="11">
    <source>
        <dbReference type="ARBA" id="ARBA00023136"/>
    </source>
</evidence>
<evidence type="ECO:0000256" key="3">
    <source>
        <dbReference type="ARBA" id="ARBA00022475"/>
    </source>
</evidence>
<keyword evidence="7 16" id="KW-0547">Nucleotide-binding</keyword>
<keyword evidence="3" id="KW-1003">Cell membrane</keyword>
<keyword evidence="5" id="KW-0808">Transferase</keyword>
<feature type="transmembrane region" description="Helical" evidence="18">
    <location>
        <begin position="954"/>
        <end position="973"/>
    </location>
</feature>
<dbReference type="Proteomes" id="UP000308730">
    <property type="component" value="Unassembled WGS sequence"/>
</dbReference>
<dbReference type="SUPFAM" id="SSF109715">
    <property type="entry name" value="DEK C-terminal domain"/>
    <property type="match status" value="1"/>
</dbReference>
<dbReference type="GO" id="GO:0003779">
    <property type="term" value="F:actin binding"/>
    <property type="evidence" value="ECO:0007669"/>
    <property type="project" value="UniProtKB-KW"/>
</dbReference>
<evidence type="ECO:0000256" key="5">
    <source>
        <dbReference type="ARBA" id="ARBA00022679"/>
    </source>
</evidence>
<evidence type="ECO:0000256" key="12">
    <source>
        <dbReference type="ARBA" id="ARBA00023175"/>
    </source>
</evidence>
<feature type="domain" description="DEK-C" evidence="20">
    <location>
        <begin position="1838"/>
        <end position="1893"/>
    </location>
</feature>
<dbReference type="InterPro" id="IPR036961">
    <property type="entry name" value="Kinesin_motor_dom_sf"/>
</dbReference>
<evidence type="ECO:0000256" key="4">
    <source>
        <dbReference type="ARBA" id="ARBA00022676"/>
    </source>
</evidence>
<evidence type="ECO:0000259" key="19">
    <source>
        <dbReference type="PROSITE" id="PS51456"/>
    </source>
</evidence>
<dbReference type="EMBL" id="SGPM01000153">
    <property type="protein sequence ID" value="THH28865.1"/>
    <property type="molecule type" value="Genomic_DNA"/>
</dbReference>
<keyword evidence="11 18" id="KW-0472">Membrane</keyword>
<feature type="transmembrane region" description="Helical" evidence="18">
    <location>
        <begin position="1666"/>
        <end position="1689"/>
    </location>
</feature>
<dbReference type="Gene3D" id="1.10.10.820">
    <property type="match status" value="1"/>
</dbReference>
<feature type="region of interest" description="Disordered" evidence="17">
    <location>
        <begin position="851"/>
        <end position="875"/>
    </location>
</feature>
<evidence type="ECO:0000256" key="10">
    <source>
        <dbReference type="ARBA" id="ARBA00023123"/>
    </source>
</evidence>
<feature type="region of interest" description="Disordered" evidence="17">
    <location>
        <begin position="1794"/>
        <end position="1813"/>
    </location>
</feature>
<dbReference type="SUPFAM" id="SSF55856">
    <property type="entry name" value="Cytochrome b5-like heme/steroid binding domain"/>
    <property type="match status" value="1"/>
</dbReference>
<dbReference type="InterPro" id="IPR001609">
    <property type="entry name" value="Myosin_head_motor_dom-like"/>
</dbReference>
<keyword evidence="14 16" id="KW-0009">Actin-binding</keyword>
<feature type="transmembrane region" description="Helical" evidence="18">
    <location>
        <begin position="1611"/>
        <end position="1632"/>
    </location>
</feature>
<feature type="domain" description="Myosin motor" evidence="19">
    <location>
        <begin position="7"/>
        <end position="758"/>
    </location>
</feature>
<evidence type="ECO:0000256" key="17">
    <source>
        <dbReference type="SAM" id="MobiDB-lite"/>
    </source>
</evidence>
<dbReference type="GO" id="GO:0005524">
    <property type="term" value="F:ATP binding"/>
    <property type="evidence" value="ECO:0007669"/>
    <property type="project" value="UniProtKB-UniRule"/>
</dbReference>
<dbReference type="InterPro" id="IPR029044">
    <property type="entry name" value="Nucleotide-diphossugar_trans"/>
</dbReference>
<feature type="region of interest" description="Disordered" evidence="17">
    <location>
        <begin position="761"/>
        <end position="796"/>
    </location>
</feature>
<accession>A0A4S4MSR8</accession>
<keyword evidence="9 18" id="KW-1133">Transmembrane helix</keyword>
<evidence type="ECO:0000259" key="20">
    <source>
        <dbReference type="PROSITE" id="PS51998"/>
    </source>
</evidence>
<dbReference type="GO" id="GO:0031505">
    <property type="term" value="P:fungal-type cell wall organization"/>
    <property type="evidence" value="ECO:0007669"/>
    <property type="project" value="TreeGrafter"/>
</dbReference>
<dbReference type="GO" id="GO:0003774">
    <property type="term" value="F:cytoskeletal motor activity"/>
    <property type="evidence" value="ECO:0007669"/>
    <property type="project" value="UniProtKB-UniRule"/>
</dbReference>
<evidence type="ECO:0000256" key="18">
    <source>
        <dbReference type="SAM" id="Phobius"/>
    </source>
</evidence>
<name>A0A4S4MSR8_9APHY</name>
<keyword evidence="10 16" id="KW-0518">Myosin</keyword>
<evidence type="ECO:0000313" key="22">
    <source>
        <dbReference type="Proteomes" id="UP000308730"/>
    </source>
</evidence>
<feature type="transmembrane region" description="Helical" evidence="18">
    <location>
        <begin position="1638"/>
        <end position="1659"/>
    </location>
</feature>
<evidence type="ECO:0000256" key="6">
    <source>
        <dbReference type="ARBA" id="ARBA00022692"/>
    </source>
</evidence>
<dbReference type="InterPro" id="IPR036400">
    <property type="entry name" value="Cyt_B5-like_heme/steroid_sf"/>
</dbReference>
<keyword evidence="6 18" id="KW-0812">Transmembrane</keyword>
<dbReference type="Gene3D" id="1.10.10.60">
    <property type="entry name" value="Homeodomain-like"/>
    <property type="match status" value="1"/>
</dbReference>
<protein>
    <recommendedName>
        <fullName evidence="2">chitin synthase</fullName>
        <ecNumber evidence="2">2.4.1.16</ecNumber>
    </recommendedName>
</protein>
<feature type="region of interest" description="Actin-binding" evidence="16">
    <location>
        <begin position="637"/>
        <end position="659"/>
    </location>
</feature>
<dbReference type="GO" id="GO:0005886">
    <property type="term" value="C:plasma membrane"/>
    <property type="evidence" value="ECO:0007669"/>
    <property type="project" value="UniProtKB-SubCell"/>
</dbReference>
<feature type="transmembrane region" description="Helical" evidence="18">
    <location>
        <begin position="914"/>
        <end position="933"/>
    </location>
</feature>
<dbReference type="OrthoDB" id="370884at2759"/>
<keyword evidence="4" id="KW-0328">Glycosyltransferase</keyword>
<organism evidence="21 22">
    <name type="scientific">Antrodiella citrinella</name>
    <dbReference type="NCBI Taxonomy" id="2447956"/>
    <lineage>
        <taxon>Eukaryota</taxon>
        <taxon>Fungi</taxon>
        <taxon>Dikarya</taxon>
        <taxon>Basidiomycota</taxon>
        <taxon>Agaricomycotina</taxon>
        <taxon>Agaricomycetes</taxon>
        <taxon>Polyporales</taxon>
        <taxon>Steccherinaceae</taxon>
        <taxon>Antrodiella</taxon>
    </lineage>
</organism>
<evidence type="ECO:0000256" key="2">
    <source>
        <dbReference type="ARBA" id="ARBA00012543"/>
    </source>
</evidence>
<dbReference type="Pfam" id="PF00063">
    <property type="entry name" value="Myosin_head"/>
    <property type="match status" value="1"/>
</dbReference>
<dbReference type="PRINTS" id="PR00193">
    <property type="entry name" value="MYOSINHEAVY"/>
</dbReference>
<proteinExistence type="inferred from homology"/>
<keyword evidence="13" id="KW-0325">Glycoprotein</keyword>
<dbReference type="PANTHER" id="PTHR22914:SF45">
    <property type="entry name" value="CHITIN SYNTHASE"/>
    <property type="match status" value="1"/>
</dbReference>
<reference evidence="21 22" key="1">
    <citation type="submission" date="2019-02" db="EMBL/GenBank/DDBJ databases">
        <title>Genome sequencing of the rare red list fungi Antrodiella citrinella (Flaviporus citrinellus).</title>
        <authorList>
            <person name="Buettner E."/>
            <person name="Kellner H."/>
        </authorList>
    </citation>
    <scope>NUCLEOTIDE SEQUENCE [LARGE SCALE GENOMIC DNA]</scope>
    <source>
        <strain evidence="21 22">DSM 108506</strain>
    </source>
</reference>
<dbReference type="CDD" id="cd14879">
    <property type="entry name" value="MYSc_Myo17"/>
    <property type="match status" value="1"/>
</dbReference>
<dbReference type="InterPro" id="IPR036037">
    <property type="entry name" value="MYSc_Myo17"/>
</dbReference>
<feature type="compositionally biased region" description="Basic and acidic residues" evidence="17">
    <location>
        <begin position="761"/>
        <end position="774"/>
    </location>
</feature>